<gene>
    <name evidence="2" type="ORF">SAMN04488102_102162</name>
</gene>
<dbReference type="AlphaFoldDB" id="A0A1I1FLA8"/>
<dbReference type="RefSeq" id="WP_177188571.1">
    <property type="nucleotide sequence ID" value="NZ_FOLT01000002.1"/>
</dbReference>
<dbReference type="InterPro" id="IPR018310">
    <property type="entry name" value="Put_endonuclease_Z1-dom"/>
</dbReference>
<evidence type="ECO:0000313" key="3">
    <source>
        <dbReference type="Proteomes" id="UP000199612"/>
    </source>
</evidence>
<feature type="domain" description="Putative endonuclease Z1" evidence="1">
    <location>
        <begin position="387"/>
        <end position="649"/>
    </location>
</feature>
<keyword evidence="3" id="KW-1185">Reference proteome</keyword>
<organism evidence="2 3">
    <name type="scientific">Alkalibacterium subtropicum</name>
    <dbReference type="NCBI Taxonomy" id="753702"/>
    <lineage>
        <taxon>Bacteria</taxon>
        <taxon>Bacillati</taxon>
        <taxon>Bacillota</taxon>
        <taxon>Bacilli</taxon>
        <taxon>Lactobacillales</taxon>
        <taxon>Carnobacteriaceae</taxon>
        <taxon>Alkalibacterium</taxon>
    </lineage>
</organism>
<dbReference type="Proteomes" id="UP000199612">
    <property type="component" value="Unassembled WGS sequence"/>
</dbReference>
<sequence length="925" mass="106640">MSGIKYNKTKQLVESMYDSYSDWEKVKNLSMFGGDTVQEKLNNYIAPFHNMKKDELTEKEWKEIVDELSTIEEEIEVTKLGRRVNNFAEIPSSKYSTWKMYENKLIRQNWSERSINNIRNSSFEILKSLSMDTREDGPVKGLVIGNVQSGKTANMAGLMAMAADNGFNYFIILSGVIEKLREQTAGRLYDDMNVSGTSHLHWHQIDKPSIKSNIPEHDISKLSLSSRSKDKYFTVSLKNKTRLRNLFKWLTSDENKAAQMKILVIDDEADQASVNTKDIEEEEKTAINELINDLVHYEGFAGMNYIAYTATPYANVLNEVGDDTLYPRDFITLLESSEDYIGPKQIFGMEEPETIPSVDIVRDISDYERDSVRKYQKDGIFEEFPPSLEASLKWFLISLAALRTMDFSKPVSMLIHTSFRVDHHQLIADNIEKFLKKIKGSEEMIRQMKTLYLAEQNKYKRSDFLSAMPSYSTSDSVPDYPEWKEVEYELRYIMGLDQKEYISHIPIGEEGEPAFHEGLHLVIDNSRAKADDQIIRLVYPNEQQLPNKAPAFIVIGGNTLSRGLTLEGLVSTYFLRTTNQADTLMQMGRWFGYRKKYELFPRVWLDRLAYERYGFLSQMNEELREEIKTYSTNGLTPSDFAPRVKNSPNYQLIRITSNNKMQSAREVEFNFAGYNSQTIYFDKNIDTLRSNIEETKKFLNRLQSPKARSTNLIWEGVSNRSVKDFLQKYVVCSMDKKMSNLSELIGWIEKNSETLADWSVILSSTGELNKDAGDNEKWNIHGYNPAPVKRTKLKNRSTDDIVSIGALRSPRDLMADVEVNNEINEDEKKAYGTSKLLSIREKYGYGDVPQLLIYRVDKGNQTEESYREHHKDNHANRAPLNFPEDIIGINILIPGKAKKGNLATYISARVNRLDDEVNENEFRED</sequence>
<evidence type="ECO:0000313" key="2">
    <source>
        <dbReference type="EMBL" id="SFC00299.1"/>
    </source>
</evidence>
<proteinExistence type="predicted"/>
<reference evidence="3" key="1">
    <citation type="submission" date="2016-10" db="EMBL/GenBank/DDBJ databases">
        <authorList>
            <person name="Varghese N."/>
            <person name="Submissions S."/>
        </authorList>
    </citation>
    <scope>NUCLEOTIDE SEQUENCE [LARGE SCALE GENOMIC DNA]</scope>
    <source>
        <strain evidence="3">DSM 23664</strain>
    </source>
</reference>
<dbReference type="EMBL" id="FOLT01000002">
    <property type="protein sequence ID" value="SFC00299.1"/>
    <property type="molecule type" value="Genomic_DNA"/>
</dbReference>
<name>A0A1I1FLA8_9LACT</name>
<protein>
    <submittedName>
        <fullName evidence="2">Z1 domain-containing protein</fullName>
    </submittedName>
</protein>
<dbReference type="Pfam" id="PF10593">
    <property type="entry name" value="Z1"/>
    <property type="match status" value="1"/>
</dbReference>
<evidence type="ECO:0000259" key="1">
    <source>
        <dbReference type="Pfam" id="PF10593"/>
    </source>
</evidence>
<accession>A0A1I1FLA8</accession>
<dbReference type="STRING" id="753702.SAMN04488102_102162"/>